<accession>A0ABY5W1G0</accession>
<keyword evidence="3 5" id="KW-0067">ATP-binding</keyword>
<evidence type="ECO:0000313" key="5">
    <source>
        <dbReference type="EMBL" id="UWP83104.1"/>
    </source>
</evidence>
<dbReference type="EMBL" id="CP073720">
    <property type="protein sequence ID" value="UWP83104.1"/>
    <property type="molecule type" value="Genomic_DNA"/>
</dbReference>
<organism evidence="5 6">
    <name type="scientific">Dactylosporangium fulvum</name>
    <dbReference type="NCBI Taxonomy" id="53359"/>
    <lineage>
        <taxon>Bacteria</taxon>
        <taxon>Bacillati</taxon>
        <taxon>Actinomycetota</taxon>
        <taxon>Actinomycetes</taxon>
        <taxon>Micromonosporales</taxon>
        <taxon>Micromonosporaceae</taxon>
        <taxon>Dactylosporangium</taxon>
    </lineage>
</organism>
<dbReference type="InterPro" id="IPR003439">
    <property type="entry name" value="ABC_transporter-like_ATP-bd"/>
</dbReference>
<dbReference type="PANTHER" id="PTHR42939">
    <property type="entry name" value="ABC TRANSPORTER ATP-BINDING PROTEIN ALBC-RELATED"/>
    <property type="match status" value="1"/>
</dbReference>
<dbReference type="SMART" id="SM00382">
    <property type="entry name" value="AAA"/>
    <property type="match status" value="1"/>
</dbReference>
<evidence type="ECO:0000256" key="2">
    <source>
        <dbReference type="ARBA" id="ARBA00022741"/>
    </source>
</evidence>
<dbReference type="SUPFAM" id="SSF52540">
    <property type="entry name" value="P-loop containing nucleoside triphosphate hydrolases"/>
    <property type="match status" value="1"/>
</dbReference>
<reference evidence="5" key="1">
    <citation type="submission" date="2021-04" db="EMBL/GenBank/DDBJ databases">
        <authorList>
            <person name="Hartkoorn R.C."/>
            <person name="Beaudoing E."/>
            <person name="Hot D."/>
        </authorList>
    </citation>
    <scope>NUCLEOTIDE SEQUENCE</scope>
    <source>
        <strain evidence="5">NRRL B-16292</strain>
    </source>
</reference>
<dbReference type="InterPro" id="IPR027417">
    <property type="entry name" value="P-loop_NTPase"/>
</dbReference>
<keyword evidence="6" id="KW-1185">Reference proteome</keyword>
<dbReference type="InterPro" id="IPR003593">
    <property type="entry name" value="AAA+_ATPase"/>
</dbReference>
<protein>
    <submittedName>
        <fullName evidence="5">ABC transporter ATP-binding protein</fullName>
    </submittedName>
</protein>
<dbReference type="RefSeq" id="WP_259860882.1">
    <property type="nucleotide sequence ID" value="NZ_BAAAST010000055.1"/>
</dbReference>
<evidence type="ECO:0000313" key="6">
    <source>
        <dbReference type="Proteomes" id="UP001059617"/>
    </source>
</evidence>
<dbReference type="PROSITE" id="PS50893">
    <property type="entry name" value="ABC_TRANSPORTER_2"/>
    <property type="match status" value="1"/>
</dbReference>
<dbReference type="Pfam" id="PF00005">
    <property type="entry name" value="ABC_tran"/>
    <property type="match status" value="1"/>
</dbReference>
<dbReference type="InterPro" id="IPR051782">
    <property type="entry name" value="ABC_Transporter_VariousFunc"/>
</dbReference>
<sequence>MNAILQAHALGKRYGQRQALADCTLDLPPGHVVGLVGPNGAGKTTLLKIACGMLAPTTGRIEVLGEQPNGGTAQLARVGYVAQDTPTYASLSVADHLKLGAKMNPAWDAKLAQARIEQLGLNPKQKAGKLSGGQRAQLALTVAVAKRPELLILDEPVASLDPLARRDFLRHLMESVAEHDTSVILSSHLVSDLERVCDYLVVLVSSRVQLVGETDDLLTQHHRIVCTRRQESDLPAGLKVISAEHTDRQSTFVVRSDSELPAGDWSAEHLELEDLVLTYMERPVDHDGDTAMQLTGEAR</sequence>
<name>A0ABY5W1G0_9ACTN</name>
<evidence type="ECO:0000259" key="4">
    <source>
        <dbReference type="PROSITE" id="PS50893"/>
    </source>
</evidence>
<dbReference type="Gene3D" id="3.40.50.300">
    <property type="entry name" value="P-loop containing nucleotide triphosphate hydrolases"/>
    <property type="match status" value="1"/>
</dbReference>
<evidence type="ECO:0000256" key="3">
    <source>
        <dbReference type="ARBA" id="ARBA00022840"/>
    </source>
</evidence>
<gene>
    <name evidence="5" type="ORF">Dfulv_01995</name>
</gene>
<keyword evidence="1" id="KW-0813">Transport</keyword>
<dbReference type="Proteomes" id="UP001059617">
    <property type="component" value="Chromosome"/>
</dbReference>
<reference evidence="5" key="2">
    <citation type="submission" date="2022-09" db="EMBL/GenBank/DDBJ databases">
        <title>Biosynthetic gene clusters of Dactylosporangioum fulvum.</title>
        <authorList>
            <person name="Caradec T."/>
        </authorList>
    </citation>
    <scope>NUCLEOTIDE SEQUENCE</scope>
    <source>
        <strain evidence="5">NRRL B-16292</strain>
    </source>
</reference>
<dbReference type="PANTHER" id="PTHR42939:SF1">
    <property type="entry name" value="ABC TRANSPORTER ATP-BINDING PROTEIN ALBC-RELATED"/>
    <property type="match status" value="1"/>
</dbReference>
<dbReference type="GO" id="GO:0005524">
    <property type="term" value="F:ATP binding"/>
    <property type="evidence" value="ECO:0007669"/>
    <property type="project" value="UniProtKB-KW"/>
</dbReference>
<keyword evidence="2" id="KW-0547">Nucleotide-binding</keyword>
<evidence type="ECO:0000256" key="1">
    <source>
        <dbReference type="ARBA" id="ARBA00022448"/>
    </source>
</evidence>
<dbReference type="CDD" id="cd03230">
    <property type="entry name" value="ABC_DR_subfamily_A"/>
    <property type="match status" value="1"/>
</dbReference>
<feature type="domain" description="ABC transporter" evidence="4">
    <location>
        <begin position="5"/>
        <end position="230"/>
    </location>
</feature>
<proteinExistence type="predicted"/>